<feature type="domain" description="YknX-like C-terminal permuted SH3-like" evidence="4">
    <location>
        <begin position="213"/>
        <end position="280"/>
    </location>
</feature>
<evidence type="ECO:0000259" key="4">
    <source>
        <dbReference type="Pfam" id="PF25989"/>
    </source>
</evidence>
<dbReference type="NCBIfam" id="TIGR01730">
    <property type="entry name" value="RND_mfp"/>
    <property type="match status" value="1"/>
</dbReference>
<dbReference type="GO" id="GO:0015562">
    <property type="term" value="F:efflux transmembrane transporter activity"/>
    <property type="evidence" value="ECO:0007669"/>
    <property type="project" value="TreeGrafter"/>
</dbReference>
<dbReference type="EMBL" id="JAGSOT010000049">
    <property type="protein sequence ID" value="MBR7797296.1"/>
    <property type="molecule type" value="Genomic_DNA"/>
</dbReference>
<evidence type="ECO:0000313" key="6">
    <source>
        <dbReference type="Proteomes" id="UP000675284"/>
    </source>
</evidence>
<evidence type="ECO:0000313" key="5">
    <source>
        <dbReference type="EMBL" id="MBR7797296.1"/>
    </source>
</evidence>
<feature type="chain" id="PRO_5038438407" evidence="2">
    <location>
        <begin position="20"/>
        <end position="284"/>
    </location>
</feature>
<dbReference type="Pfam" id="PF25989">
    <property type="entry name" value="YknX_C"/>
    <property type="match status" value="1"/>
</dbReference>
<dbReference type="InterPro" id="IPR006143">
    <property type="entry name" value="RND_pump_MFP"/>
</dbReference>
<dbReference type="InterPro" id="IPR058637">
    <property type="entry name" value="YknX-like_C"/>
</dbReference>
<dbReference type="PROSITE" id="PS51257">
    <property type="entry name" value="PROKAR_LIPOPROTEIN"/>
    <property type="match status" value="1"/>
</dbReference>
<dbReference type="Proteomes" id="UP000675284">
    <property type="component" value="Unassembled WGS sequence"/>
</dbReference>
<reference evidence="5" key="1">
    <citation type="submission" date="2021-04" db="EMBL/GenBank/DDBJ databases">
        <title>Isolation and polyphasic classification of algal microorganism.</title>
        <authorList>
            <person name="Wang S."/>
        </authorList>
    </citation>
    <scope>NUCLEOTIDE SEQUENCE</scope>
    <source>
        <strain evidence="5">720a</strain>
    </source>
</reference>
<feature type="domain" description="Multidrug resistance protein MdtA-like barrel-sandwich hybrid" evidence="3">
    <location>
        <begin position="67"/>
        <end position="131"/>
    </location>
</feature>
<dbReference type="GO" id="GO:1990281">
    <property type="term" value="C:efflux pump complex"/>
    <property type="evidence" value="ECO:0007669"/>
    <property type="project" value="TreeGrafter"/>
</dbReference>
<dbReference type="Gene3D" id="2.40.30.170">
    <property type="match status" value="1"/>
</dbReference>
<dbReference type="InterPro" id="IPR058625">
    <property type="entry name" value="MdtA-like_BSH"/>
</dbReference>
<comment type="similarity">
    <text evidence="1">Belongs to the membrane fusion protein (MFP) (TC 8.A.1) family.</text>
</comment>
<name>A0A941ICA8_9BACI</name>
<dbReference type="RefSeq" id="WP_121603941.1">
    <property type="nucleotide sequence ID" value="NZ_JAGSOT010000049.1"/>
</dbReference>
<evidence type="ECO:0000259" key="3">
    <source>
        <dbReference type="Pfam" id="PF25917"/>
    </source>
</evidence>
<organism evidence="5 6">
    <name type="scientific">Virgibacillus salarius</name>
    <dbReference type="NCBI Taxonomy" id="447199"/>
    <lineage>
        <taxon>Bacteria</taxon>
        <taxon>Bacillati</taxon>
        <taxon>Bacillota</taxon>
        <taxon>Bacilli</taxon>
        <taxon>Bacillales</taxon>
        <taxon>Bacillaceae</taxon>
        <taxon>Virgibacillus</taxon>
    </lineage>
</organism>
<feature type="signal peptide" evidence="2">
    <location>
        <begin position="1"/>
        <end position="19"/>
    </location>
</feature>
<evidence type="ECO:0000256" key="1">
    <source>
        <dbReference type="ARBA" id="ARBA00009477"/>
    </source>
</evidence>
<dbReference type="PANTHER" id="PTHR30469:SF20">
    <property type="entry name" value="EFFLUX RND TRANSPORTER PERIPLASMIC ADAPTOR SUBUNIT"/>
    <property type="match status" value="1"/>
</dbReference>
<dbReference type="AlphaFoldDB" id="A0A941ICA8"/>
<keyword evidence="6" id="KW-1185">Reference proteome</keyword>
<dbReference type="Pfam" id="PF25917">
    <property type="entry name" value="BSH_RND"/>
    <property type="match status" value="1"/>
</dbReference>
<keyword evidence="2" id="KW-0732">Signal</keyword>
<proteinExistence type="inferred from homology"/>
<comment type="caution">
    <text evidence="5">The sequence shown here is derived from an EMBL/GenBank/DDBJ whole genome shotgun (WGS) entry which is preliminary data.</text>
</comment>
<dbReference type="Gene3D" id="2.40.50.100">
    <property type="match status" value="1"/>
</dbReference>
<accession>A0A941ICA8</accession>
<dbReference type="PANTHER" id="PTHR30469">
    <property type="entry name" value="MULTIDRUG RESISTANCE PROTEIN MDTA"/>
    <property type="match status" value="1"/>
</dbReference>
<sequence>MKRLSIGLAGLLLMVLLAACNQEEDKKQGEERVTPVETEEATEGDIVIDKTVYGRTQPLTSTPIMVQNPGEVDTLEVENGDQVNEGDLIATIKTPAGKQNIRASRDGEIAQLSLGKGEIVSTENPLALIVDLEKIKLQFTVTNDIRSLLDKEDKLTTIINDKEYKAKVTSIGTIPDDTGLYPIEATIENKDNDLLPGMTGKLHIPEKRIDSAVIVPTEAIAEENDESFVYVIRDNKAVRTIVSIKESQSNQTAIEGDVKAGDQIVVNGQLTLTDGSKVNVVKGE</sequence>
<dbReference type="Gene3D" id="2.40.420.20">
    <property type="match status" value="1"/>
</dbReference>
<dbReference type="SUPFAM" id="SSF111369">
    <property type="entry name" value="HlyD-like secretion proteins"/>
    <property type="match status" value="1"/>
</dbReference>
<gene>
    <name evidence="5" type="ORF">KCX74_14765</name>
</gene>
<evidence type="ECO:0000256" key="2">
    <source>
        <dbReference type="SAM" id="SignalP"/>
    </source>
</evidence>
<protein>
    <submittedName>
        <fullName evidence="5">Efflux RND transporter periplasmic adaptor subunit</fullName>
    </submittedName>
</protein>